<comment type="caution">
    <text evidence="2">The sequence shown here is derived from an EMBL/GenBank/DDBJ whole genome shotgun (WGS) entry which is preliminary data.</text>
</comment>
<feature type="compositionally biased region" description="Low complexity" evidence="1">
    <location>
        <begin position="127"/>
        <end position="137"/>
    </location>
</feature>
<sequence>MVGIPQLREAGWLITGNDRDPVRHLFIRLEETMDGSGVWTLELADCRRRASDGGHVMHRYSCEADARTATVAIYALSRHLAPLPTWDPDRREQARWRVKVYSPEPIGGRRERPVTSSDELAAAQIRSSSKPSNSSAR</sequence>
<keyword evidence="3" id="KW-1185">Reference proteome</keyword>
<evidence type="ECO:0000256" key="1">
    <source>
        <dbReference type="SAM" id="MobiDB-lite"/>
    </source>
</evidence>
<dbReference type="RefSeq" id="WP_223099493.1">
    <property type="nucleotide sequence ID" value="NZ_CP061913.1"/>
</dbReference>
<feature type="region of interest" description="Disordered" evidence="1">
    <location>
        <begin position="101"/>
        <end position="137"/>
    </location>
</feature>
<organism evidence="2 3">
    <name type="scientific">Dactylosporangium vinaceum</name>
    <dbReference type="NCBI Taxonomy" id="53362"/>
    <lineage>
        <taxon>Bacteria</taxon>
        <taxon>Bacillati</taxon>
        <taxon>Actinomycetota</taxon>
        <taxon>Actinomycetes</taxon>
        <taxon>Micromonosporales</taxon>
        <taxon>Micromonosporaceae</taxon>
        <taxon>Dactylosporangium</taxon>
    </lineage>
</organism>
<evidence type="ECO:0000313" key="3">
    <source>
        <dbReference type="Proteomes" id="UP001589608"/>
    </source>
</evidence>
<dbReference type="EMBL" id="JBHMCA010000019">
    <property type="protein sequence ID" value="MFB9443023.1"/>
    <property type="molecule type" value="Genomic_DNA"/>
</dbReference>
<proteinExistence type="predicted"/>
<name>A0ABV5M2E9_9ACTN</name>
<protein>
    <submittedName>
        <fullName evidence="2">Uncharacterized protein</fullName>
    </submittedName>
</protein>
<dbReference type="Proteomes" id="UP001589608">
    <property type="component" value="Unassembled WGS sequence"/>
</dbReference>
<reference evidence="2 3" key="1">
    <citation type="submission" date="2024-09" db="EMBL/GenBank/DDBJ databases">
        <authorList>
            <person name="Sun Q."/>
            <person name="Mori K."/>
        </authorList>
    </citation>
    <scope>NUCLEOTIDE SEQUENCE [LARGE SCALE GENOMIC DNA]</scope>
    <source>
        <strain evidence="2 3">JCM 3307</strain>
    </source>
</reference>
<evidence type="ECO:0000313" key="2">
    <source>
        <dbReference type="EMBL" id="MFB9443023.1"/>
    </source>
</evidence>
<gene>
    <name evidence="2" type="ORF">ACFFTR_08005</name>
</gene>
<accession>A0ABV5M2E9</accession>